<keyword evidence="3 5" id="KW-0328">Glycosyltransferase</keyword>
<dbReference type="GO" id="GO:0009116">
    <property type="term" value="P:nucleoside metabolic process"/>
    <property type="evidence" value="ECO:0007669"/>
    <property type="project" value="InterPro"/>
</dbReference>
<evidence type="ECO:0000313" key="9">
    <source>
        <dbReference type="Proteomes" id="UP000316292"/>
    </source>
</evidence>
<evidence type="ECO:0000256" key="2">
    <source>
        <dbReference type="ARBA" id="ARBA00006751"/>
    </source>
</evidence>
<dbReference type="InterPro" id="IPR000845">
    <property type="entry name" value="Nucleoside_phosphorylase_d"/>
</dbReference>
<proteinExistence type="inferred from homology"/>
<comment type="similarity">
    <text evidence="2 5">Belongs to the PNP/MTAP phosphorylase family.</text>
</comment>
<dbReference type="EMBL" id="VBOR01000122">
    <property type="protein sequence ID" value="TMQ47210.1"/>
    <property type="molecule type" value="Genomic_DNA"/>
</dbReference>
<dbReference type="NCBIfam" id="NF006054">
    <property type="entry name" value="PRK08202.1"/>
    <property type="match status" value="1"/>
</dbReference>
<dbReference type="InterPro" id="IPR035994">
    <property type="entry name" value="Nucleoside_phosphorylase_sf"/>
</dbReference>
<evidence type="ECO:0000256" key="3">
    <source>
        <dbReference type="ARBA" id="ARBA00022676"/>
    </source>
</evidence>
<dbReference type="PANTHER" id="PTHR11904:SF9">
    <property type="entry name" value="PURINE NUCLEOSIDE PHOSPHORYLASE-RELATED"/>
    <property type="match status" value="1"/>
</dbReference>
<comment type="pathway">
    <text evidence="1 5">Purine metabolism; purine nucleoside salvage.</text>
</comment>
<feature type="region of interest" description="Disordered" evidence="6">
    <location>
        <begin position="279"/>
        <end position="299"/>
    </location>
</feature>
<dbReference type="Pfam" id="PF01048">
    <property type="entry name" value="PNP_UDP_1"/>
    <property type="match status" value="1"/>
</dbReference>
<dbReference type="PIRSF" id="PIRSF000477">
    <property type="entry name" value="PurNPase"/>
    <property type="match status" value="1"/>
</dbReference>
<dbReference type="Proteomes" id="UP000316292">
    <property type="component" value="Unassembled WGS sequence"/>
</dbReference>
<dbReference type="InterPro" id="IPR011268">
    <property type="entry name" value="Purine_phosphorylase"/>
</dbReference>
<dbReference type="PANTHER" id="PTHR11904">
    <property type="entry name" value="METHYLTHIOADENOSINE/PURINE NUCLEOSIDE PHOSPHORYLASE"/>
    <property type="match status" value="1"/>
</dbReference>
<dbReference type="NCBIfam" id="TIGR01697">
    <property type="entry name" value="PNPH-PUNA-XAPA"/>
    <property type="match status" value="1"/>
</dbReference>
<organism evidence="8 9">
    <name type="scientific">Eiseniibacteriota bacterium</name>
    <dbReference type="NCBI Taxonomy" id="2212470"/>
    <lineage>
        <taxon>Bacteria</taxon>
        <taxon>Candidatus Eiseniibacteriota</taxon>
    </lineage>
</organism>
<evidence type="ECO:0000259" key="7">
    <source>
        <dbReference type="Pfam" id="PF01048"/>
    </source>
</evidence>
<protein>
    <recommendedName>
        <fullName evidence="5">Purine nucleoside phosphorylase</fullName>
        <ecNumber evidence="5">2.4.2.1</ecNumber>
    </recommendedName>
    <alternativeName>
        <fullName evidence="5">Inosine-guanosine phosphorylase</fullName>
    </alternativeName>
</protein>
<comment type="function">
    <text evidence="5">The purine nucleoside phosphorylases catalyze the phosphorolytic breakdown of the N-glycosidic bond in the beta-(deoxy)ribonucleoside molecules, with the formation of the corresponding free purine bases and pentose-1-phosphate.</text>
</comment>
<dbReference type="EC" id="2.4.2.1" evidence="5"/>
<accession>A0A538S772</accession>
<dbReference type="CDD" id="cd09009">
    <property type="entry name" value="PNP-EcPNPII_like"/>
    <property type="match status" value="1"/>
</dbReference>
<evidence type="ECO:0000256" key="5">
    <source>
        <dbReference type="PIRNR" id="PIRNR000477"/>
    </source>
</evidence>
<dbReference type="GO" id="GO:0005737">
    <property type="term" value="C:cytoplasm"/>
    <property type="evidence" value="ECO:0007669"/>
    <property type="project" value="TreeGrafter"/>
</dbReference>
<dbReference type="AlphaFoldDB" id="A0A538S772"/>
<comment type="caution">
    <text evidence="8">The sequence shown here is derived from an EMBL/GenBank/DDBJ whole genome shotgun (WGS) entry which is preliminary data.</text>
</comment>
<dbReference type="Gene3D" id="3.40.50.1580">
    <property type="entry name" value="Nucleoside phosphorylase domain"/>
    <property type="match status" value="1"/>
</dbReference>
<evidence type="ECO:0000256" key="4">
    <source>
        <dbReference type="ARBA" id="ARBA00022679"/>
    </source>
</evidence>
<name>A0A538S772_UNCEI</name>
<gene>
    <name evidence="8" type="ORF">E6K71_10645</name>
</gene>
<sequence>MSQARGQLQAIEEARDALAPRLGVKPEIGIILGTGLGQFAAAMKSAAAIPYGEIPNFPAAAAGPHGQLVAGSLSGQPVAVMNGRVHFYESHSMRDVAFPVRLLRALGVRTLILTSAAGGMNPLYQAGDLVVIVDQLNLMGENPLVGPNEDSLGPRFPDMSEPYSQELIALARGTAREEKIPLREGIFAGVAGPNLETRAEYRFLRWAGADLVGMSVVPETIVAVHGGMRVLAFSVVTDLCLPDALEPVDVPRVLATAAQAEPALTRLVTKVLERLPDAGAPASAAPAGGAPSAGRGKGR</sequence>
<dbReference type="GO" id="GO:0004731">
    <property type="term" value="F:purine-nucleoside phosphorylase activity"/>
    <property type="evidence" value="ECO:0007669"/>
    <property type="project" value="UniProtKB-EC"/>
</dbReference>
<feature type="domain" description="Nucleoside phosphorylase" evidence="7">
    <location>
        <begin position="27"/>
        <end position="273"/>
    </location>
</feature>
<evidence type="ECO:0000256" key="6">
    <source>
        <dbReference type="SAM" id="MobiDB-lite"/>
    </source>
</evidence>
<keyword evidence="4 5" id="KW-0808">Transferase</keyword>
<dbReference type="SUPFAM" id="SSF53167">
    <property type="entry name" value="Purine and uridine phosphorylases"/>
    <property type="match status" value="1"/>
</dbReference>
<evidence type="ECO:0000313" key="8">
    <source>
        <dbReference type="EMBL" id="TMQ47210.1"/>
    </source>
</evidence>
<reference evidence="8 9" key="1">
    <citation type="journal article" date="2019" name="Nat. Microbiol.">
        <title>Mediterranean grassland soil C-N compound turnover is dependent on rainfall and depth, and is mediated by genomically divergent microorganisms.</title>
        <authorList>
            <person name="Diamond S."/>
            <person name="Andeer P.F."/>
            <person name="Li Z."/>
            <person name="Crits-Christoph A."/>
            <person name="Burstein D."/>
            <person name="Anantharaman K."/>
            <person name="Lane K.R."/>
            <person name="Thomas B.C."/>
            <person name="Pan C."/>
            <person name="Northen T.R."/>
            <person name="Banfield J.F."/>
        </authorList>
    </citation>
    <scope>NUCLEOTIDE SEQUENCE [LARGE SCALE GENOMIC DNA]</scope>
    <source>
        <strain evidence="8">WS_1</strain>
    </source>
</reference>
<dbReference type="UniPathway" id="UPA00606"/>
<evidence type="ECO:0000256" key="1">
    <source>
        <dbReference type="ARBA" id="ARBA00005058"/>
    </source>
</evidence>